<evidence type="ECO:0000313" key="4">
    <source>
        <dbReference type="Proteomes" id="UP000051677"/>
    </source>
</evidence>
<feature type="region of interest" description="Disordered" evidence="1">
    <location>
        <begin position="146"/>
        <end position="169"/>
    </location>
</feature>
<dbReference type="AlphaFoldDB" id="A0A0Q2R8X7"/>
<dbReference type="Pfam" id="PF13577">
    <property type="entry name" value="SnoaL_4"/>
    <property type="match status" value="1"/>
</dbReference>
<organism evidence="3 4">
    <name type="scientific">Mycobacterium gordonae</name>
    <dbReference type="NCBI Taxonomy" id="1778"/>
    <lineage>
        <taxon>Bacteria</taxon>
        <taxon>Bacillati</taxon>
        <taxon>Actinomycetota</taxon>
        <taxon>Actinomycetes</taxon>
        <taxon>Mycobacteriales</taxon>
        <taxon>Mycobacteriaceae</taxon>
        <taxon>Mycobacterium</taxon>
    </lineage>
</organism>
<name>A0A0Q2R8X7_MYCGO</name>
<dbReference type="OrthoDB" id="1492465at2"/>
<sequence>MSSPEDALAAILDEHALNKLVHAYCRAVDRGDLETLRSLYHDNAQDEHGAFSSGPVADFIQTLADSRRFIRTMQHHVTTRNFAVNGSYAEGEIYSIATHTVSTGAGNSDVVIGGRYLDKYEKRLGVWKIAERQIVTDWVQVNDPSTAGSFSHPMTRDTPTGSPGPDDPSRTFFTLLGTITSS</sequence>
<dbReference type="Gene3D" id="3.10.450.50">
    <property type="match status" value="1"/>
</dbReference>
<dbReference type="RefSeq" id="WP_055576690.1">
    <property type="nucleotide sequence ID" value="NZ_LKTM01000024.1"/>
</dbReference>
<dbReference type="InterPro" id="IPR032710">
    <property type="entry name" value="NTF2-like_dom_sf"/>
</dbReference>
<evidence type="ECO:0000313" key="3">
    <source>
        <dbReference type="EMBL" id="KQH80462.1"/>
    </source>
</evidence>
<gene>
    <name evidence="3" type="ORF">AO501_15815</name>
</gene>
<evidence type="ECO:0000259" key="2">
    <source>
        <dbReference type="Pfam" id="PF13577"/>
    </source>
</evidence>
<dbReference type="EMBL" id="LKTM01000024">
    <property type="protein sequence ID" value="KQH80462.1"/>
    <property type="molecule type" value="Genomic_DNA"/>
</dbReference>
<proteinExistence type="predicted"/>
<dbReference type="Proteomes" id="UP000051677">
    <property type="component" value="Unassembled WGS sequence"/>
</dbReference>
<comment type="caution">
    <text evidence="3">The sequence shown here is derived from an EMBL/GenBank/DDBJ whole genome shotgun (WGS) entry which is preliminary data.</text>
</comment>
<feature type="domain" description="SnoaL-like" evidence="2">
    <location>
        <begin position="10"/>
        <end position="132"/>
    </location>
</feature>
<dbReference type="InterPro" id="IPR037401">
    <property type="entry name" value="SnoaL-like"/>
</dbReference>
<dbReference type="SUPFAM" id="SSF54427">
    <property type="entry name" value="NTF2-like"/>
    <property type="match status" value="1"/>
</dbReference>
<evidence type="ECO:0000256" key="1">
    <source>
        <dbReference type="SAM" id="MobiDB-lite"/>
    </source>
</evidence>
<reference evidence="3 4" key="1">
    <citation type="submission" date="2015-10" db="EMBL/GenBank/DDBJ databases">
        <title>Mycobacterium gordonae draft genome assembly.</title>
        <authorList>
            <person name="Ustinova V."/>
            <person name="Smirnova T."/>
            <person name="Blagodatskikh K."/>
            <person name="Varlamov D."/>
            <person name="Larionova E."/>
            <person name="Chernousova L."/>
        </authorList>
    </citation>
    <scope>NUCLEOTIDE SEQUENCE [LARGE SCALE GENOMIC DNA]</scope>
    <source>
        <strain evidence="3 4">CTRI 14-8773</strain>
    </source>
</reference>
<dbReference type="CDD" id="cd00531">
    <property type="entry name" value="NTF2_like"/>
    <property type="match status" value="1"/>
</dbReference>
<protein>
    <recommendedName>
        <fullName evidence="2">SnoaL-like domain-containing protein</fullName>
    </recommendedName>
</protein>
<accession>A0A0Q2R8X7</accession>
<dbReference type="STRING" id="1778.A9W97_02740"/>